<reference evidence="4" key="1">
    <citation type="submission" date="2020-01" db="EMBL/GenBank/DDBJ databases">
        <title>Development of genomics and gene disruption for Polysphondylium violaceum indicates a role for the polyketide synthase stlB in stalk morphogenesis.</title>
        <authorList>
            <person name="Narita B."/>
            <person name="Kawabe Y."/>
            <person name="Kin K."/>
            <person name="Saito T."/>
            <person name="Gibbs R."/>
            <person name="Kuspa A."/>
            <person name="Muzny D."/>
            <person name="Queller D."/>
            <person name="Richards S."/>
            <person name="Strassman J."/>
            <person name="Sucgang R."/>
            <person name="Worley K."/>
            <person name="Schaap P."/>
        </authorList>
    </citation>
    <scope>NUCLEOTIDE SEQUENCE</scope>
    <source>
        <strain evidence="4">QSvi11</strain>
    </source>
</reference>
<evidence type="ECO:0000259" key="3">
    <source>
        <dbReference type="PROSITE" id="PS01186"/>
    </source>
</evidence>
<dbReference type="EMBL" id="AJWJ01000023">
    <property type="protein sequence ID" value="KAF2077667.1"/>
    <property type="molecule type" value="Genomic_DNA"/>
</dbReference>
<dbReference type="Proteomes" id="UP000695562">
    <property type="component" value="Unassembled WGS sequence"/>
</dbReference>
<evidence type="ECO:0000313" key="5">
    <source>
        <dbReference type="Proteomes" id="UP000695562"/>
    </source>
</evidence>
<dbReference type="PANTHER" id="PTHR24032">
    <property type="entry name" value="EGF-LIKE DOMAIN-CONTAINING PROTEIN-RELATED-RELATED"/>
    <property type="match status" value="1"/>
</dbReference>
<dbReference type="PROSITE" id="PS01186">
    <property type="entry name" value="EGF_2"/>
    <property type="match status" value="1"/>
</dbReference>
<dbReference type="InterPro" id="IPR000742">
    <property type="entry name" value="EGF"/>
</dbReference>
<proteinExistence type="predicted"/>
<evidence type="ECO:0000313" key="4">
    <source>
        <dbReference type="EMBL" id="KAF2077667.1"/>
    </source>
</evidence>
<dbReference type="SUPFAM" id="SSF81296">
    <property type="entry name" value="E set domains"/>
    <property type="match status" value="6"/>
</dbReference>
<keyword evidence="1" id="KW-1133">Transmembrane helix</keyword>
<feature type="transmembrane region" description="Helical" evidence="1">
    <location>
        <begin position="1248"/>
        <end position="1270"/>
    </location>
</feature>
<keyword evidence="2" id="KW-0732">Signal</keyword>
<accession>A0A8J4Q3T2</accession>
<keyword evidence="1" id="KW-0472">Membrane</keyword>
<dbReference type="Gene3D" id="2.60.40.10">
    <property type="entry name" value="Immunoglobulins"/>
    <property type="match status" value="4"/>
</dbReference>
<protein>
    <recommendedName>
        <fullName evidence="3">EGF-like domain-containing protein</fullName>
    </recommendedName>
</protein>
<feature type="signal peptide" evidence="2">
    <location>
        <begin position="1"/>
        <end position="23"/>
    </location>
</feature>
<dbReference type="InterPro" id="IPR053331">
    <property type="entry name" value="EGF-like_comC"/>
</dbReference>
<name>A0A8J4Q3T2_9MYCE</name>
<dbReference type="InterPro" id="IPR013783">
    <property type="entry name" value="Ig-like_fold"/>
</dbReference>
<organism evidence="4 5">
    <name type="scientific">Polysphondylium violaceum</name>
    <dbReference type="NCBI Taxonomy" id="133409"/>
    <lineage>
        <taxon>Eukaryota</taxon>
        <taxon>Amoebozoa</taxon>
        <taxon>Evosea</taxon>
        <taxon>Eumycetozoa</taxon>
        <taxon>Dictyostelia</taxon>
        <taxon>Dictyosteliales</taxon>
        <taxon>Dictyosteliaceae</taxon>
        <taxon>Polysphondylium</taxon>
    </lineage>
</organism>
<dbReference type="InterPro" id="IPR014756">
    <property type="entry name" value="Ig_E-set"/>
</dbReference>
<keyword evidence="5" id="KW-1185">Reference proteome</keyword>
<dbReference type="CDD" id="cd00054">
    <property type="entry name" value="EGF_CA"/>
    <property type="match status" value="1"/>
</dbReference>
<comment type="caution">
    <text evidence="4">The sequence shown here is derived from an EMBL/GenBank/DDBJ whole genome shotgun (WGS) entry which is preliminary data.</text>
</comment>
<sequence>MSRPTIAVVSVLVLLSVIGLSNAAAATPSITKLMPAWGQIGSPVSLYGQNFGANSVVLIDGTAIATTVISSDKLSFIMKGPSARQWSVAVRAGTGETSAPLIFYYAEVMLSKSYQVNEIVYIVGDFGQIPTKDKIQVSKIDNSMRTSATYINETTISFTLSQSLWEDSGFGLYDGESQILTGVYGFRYAPVVSGMTLSVDGVAFTGYKFSGTNKMSVNGQNCPLSSTTDTNIVCAPILADMLSPTGLISVSLSTGQSTTKSYSLTPLTYFLNNLDNNIQSCSLSLTNLDTSLQNIFVRMMDVVPKIISPNIISASQVIFPYLEVSRCSYAFLSSSSIRISNNLVICPTPIINSFTKPDSTNSLVLTVIGKFLDPSLYANGVNSQVLTFKYDYGDGSNVLNNCVPNSIWNPSDSTYTLKCTVSKMSPFKFYIETITDHRASVFVGYSPIITSCTSTNYLVPGLVTITGDRFSSFGLNVSIADIPCQNPQVSAGGTQIVCLFSSDKVMSDFSIGLPVKVAIESGYSAENSVFKYSRPSPVISTVTSLVYDTVGQVTIKGQYLYSSIIAVTIGGAQCASPVASSDGVLISCALSTILGAWPDSMNAFFDVVVTVDSTYSTTKTIFQYTRPSPVISSSSSTTYGTPGQVTLTGKYFSPAPGLSVTIGNKQCTNAILLSDTLIICSFASDAMISDYNTPLAVTVTINNLYSSTRAVFVYIRPNHVITSASSLTYGTAGLITIYGKYFTPSTTISITIGDSPCTSPISNPEGTQLTCAFSATLPLGNSYDTLFSVVVIIDKFYTNTQNVFKHTRPNPIIDSTSSTTYFSPGRVTLTGDYFVPATDILVIIGKSGECKNAILVTNSIIECDFTSDVLVSEFKTPLPVTLTINSLYTSTNTSAFKYIRPNPVITSATPTKYLSSGQVTIAGDYFISPDSIEVTIGGDLCDSPIISHSKQITCMFKSTVKPVGGEPLEVTVTIDKTFIGSLKAFLYTKEGVTSCPLGSNNLVCSNHGTCNLAQFQCLCDQGWESSDCSIENLGAVSTPPTVNENNSSTTISTPSGNTFDVGLVMINELDSIGTTIIQSVDIGHLTWGEVTKSNNTYRYKTQITNNNSTLLVTLTINNLDQRQYYNFAGDIMTSPAKLYNEQSTTTTTTKLVDGSVRNVQMTLNGETLIGTFSDRMIVDNRPAYNKVNQLTVEQITAKKLDKSSSTYISISTPFFKSSVVVDPNFGMLVSSAPSSDECESKGMPSWKLAVIIVCSVVGVSLIVVAGAILFRMNATKVIELKHKMINLKKKQYR</sequence>
<feature type="chain" id="PRO_5035210472" description="EGF-like domain-containing protein" evidence="2">
    <location>
        <begin position="24"/>
        <end position="1293"/>
    </location>
</feature>
<gene>
    <name evidence="4" type="ORF">CYY_001055</name>
</gene>
<dbReference type="OrthoDB" id="10038561at2759"/>
<evidence type="ECO:0000256" key="2">
    <source>
        <dbReference type="SAM" id="SignalP"/>
    </source>
</evidence>
<keyword evidence="1" id="KW-0812">Transmembrane</keyword>
<evidence type="ECO:0000256" key="1">
    <source>
        <dbReference type="SAM" id="Phobius"/>
    </source>
</evidence>
<dbReference type="Gene3D" id="2.10.25.10">
    <property type="entry name" value="Laminin"/>
    <property type="match status" value="1"/>
</dbReference>
<feature type="domain" description="EGF-like" evidence="3">
    <location>
        <begin position="1017"/>
        <end position="1028"/>
    </location>
</feature>